<dbReference type="EMBL" id="LAZR01030376">
    <property type="protein sequence ID" value="KKL56790.1"/>
    <property type="molecule type" value="Genomic_DNA"/>
</dbReference>
<evidence type="ECO:0000313" key="1">
    <source>
        <dbReference type="EMBL" id="KKL56790.1"/>
    </source>
</evidence>
<protein>
    <submittedName>
        <fullName evidence="1">Uncharacterized protein</fullName>
    </submittedName>
</protein>
<name>A0A0F9FHS9_9ZZZZ</name>
<dbReference type="AlphaFoldDB" id="A0A0F9FHS9"/>
<gene>
    <name evidence="1" type="ORF">LCGC14_2241900</name>
</gene>
<comment type="caution">
    <text evidence="1">The sequence shown here is derived from an EMBL/GenBank/DDBJ whole genome shotgun (WGS) entry which is preliminary data.</text>
</comment>
<reference evidence="1" key="1">
    <citation type="journal article" date="2015" name="Nature">
        <title>Complex archaea that bridge the gap between prokaryotes and eukaryotes.</title>
        <authorList>
            <person name="Spang A."/>
            <person name="Saw J.H."/>
            <person name="Jorgensen S.L."/>
            <person name="Zaremba-Niedzwiedzka K."/>
            <person name="Martijn J."/>
            <person name="Lind A.E."/>
            <person name="van Eijk R."/>
            <person name="Schleper C."/>
            <person name="Guy L."/>
            <person name="Ettema T.J."/>
        </authorList>
    </citation>
    <scope>NUCLEOTIDE SEQUENCE</scope>
</reference>
<accession>A0A0F9FHS9</accession>
<sequence length="103" mass="11006">MTQHTPGPWKIIEHDHAAGDSWLSVCRGAVDITHNKPTAGCICTSRFSALTPAENMANARLIAAAPELLGTLRELLAEQPPYEKSPGIDAARAAIAKAETLYL</sequence>
<organism evidence="1">
    <name type="scientific">marine sediment metagenome</name>
    <dbReference type="NCBI Taxonomy" id="412755"/>
    <lineage>
        <taxon>unclassified sequences</taxon>
        <taxon>metagenomes</taxon>
        <taxon>ecological metagenomes</taxon>
    </lineage>
</organism>
<proteinExistence type="predicted"/>